<keyword evidence="6" id="KW-0732">Signal</keyword>
<reference evidence="8" key="1">
    <citation type="journal article" date="2022" name="bioRxiv">
        <title>Sequencing and chromosome-scale assembly of the giantPleurodeles waltlgenome.</title>
        <authorList>
            <person name="Brown T."/>
            <person name="Elewa A."/>
            <person name="Iarovenko S."/>
            <person name="Subramanian E."/>
            <person name="Araus A.J."/>
            <person name="Petzold A."/>
            <person name="Susuki M."/>
            <person name="Suzuki K.-i.T."/>
            <person name="Hayashi T."/>
            <person name="Toyoda A."/>
            <person name="Oliveira C."/>
            <person name="Osipova E."/>
            <person name="Leigh N.D."/>
            <person name="Simon A."/>
            <person name="Yun M.H."/>
        </authorList>
    </citation>
    <scope>NUCLEOTIDE SEQUENCE</scope>
    <source>
        <strain evidence="8">20211129_DDA</strain>
        <tissue evidence="8">Liver</tissue>
    </source>
</reference>
<sequence>MASKLLYFTIAAIFVAYCFYSPLPENTEERWKVTLLSWMFGTVTRVAEFTDLIGMVDYMDIMKLVISSRNVPVLSDENVTVTKTAFKKVPVHLYVPKKSSNTQRRAMIYFHGGGWCIGSPAMKSYDLLARWVAHRLNAVVVSVDYRLAPAHHFPAPFEDAYVATKFFLQKGILHLYNVDPERVCVSGDSAGGNLAAAVTQQLQEDSEVDVKPKVQALIYPALQTIDLDTPSYRDNSDMPVLTRRSMARFWSTYFATDKSLIEAMTSNTYITSESNNFIKFANWSNLLPDNLKKDHVYHNPKDGRSEFLKKYPGITDTRAAPLLVDDEKLKKLPLTYILTCMYDVLRDDGFMYAARLKQAGVQVMHDHYDNAFHGMLAFITWPSELSLGMKMVNSYINWLNDNL</sequence>
<evidence type="ECO:0000313" key="8">
    <source>
        <dbReference type="EMBL" id="KAJ1088232.1"/>
    </source>
</evidence>
<feature type="active site" evidence="4">
    <location>
        <position position="343"/>
    </location>
</feature>
<keyword evidence="3" id="KW-1015">Disulfide bond</keyword>
<accession>A0AAV7LD09</accession>
<dbReference type="InterPro" id="IPR029058">
    <property type="entry name" value="AB_hydrolase_fold"/>
</dbReference>
<protein>
    <recommendedName>
        <fullName evidence="7">Alpha/beta hydrolase fold-3 domain-containing protein</fullName>
    </recommendedName>
</protein>
<dbReference type="GO" id="GO:0016020">
    <property type="term" value="C:membrane"/>
    <property type="evidence" value="ECO:0007669"/>
    <property type="project" value="InterPro"/>
</dbReference>
<dbReference type="PIRSF" id="PIRSF037251">
    <property type="entry name" value="Arylacetamide_deacetylase"/>
    <property type="match status" value="1"/>
</dbReference>
<comment type="caution">
    <text evidence="8">The sequence shown here is derived from an EMBL/GenBank/DDBJ whole genome shotgun (WGS) entry which is preliminary data.</text>
</comment>
<dbReference type="InterPro" id="IPR050300">
    <property type="entry name" value="GDXG_lipolytic_enzyme"/>
</dbReference>
<evidence type="ECO:0000256" key="1">
    <source>
        <dbReference type="ARBA" id="ARBA00010515"/>
    </source>
</evidence>
<name>A0AAV7LD09_PLEWA</name>
<evidence type="ECO:0000256" key="2">
    <source>
        <dbReference type="ARBA" id="ARBA00022801"/>
    </source>
</evidence>
<dbReference type="AlphaFoldDB" id="A0AAV7LD09"/>
<feature type="active site" evidence="4">
    <location>
        <position position="373"/>
    </location>
</feature>
<evidence type="ECO:0000256" key="4">
    <source>
        <dbReference type="PIRSR" id="PIRSR037251-1"/>
    </source>
</evidence>
<comment type="similarity">
    <text evidence="1">Belongs to the 'GDXG' lipolytic enzyme family.</text>
</comment>
<evidence type="ECO:0000256" key="6">
    <source>
        <dbReference type="SAM" id="SignalP"/>
    </source>
</evidence>
<feature type="domain" description="Alpha/beta hydrolase fold-3" evidence="7">
    <location>
        <begin position="107"/>
        <end position="259"/>
    </location>
</feature>
<feature type="domain" description="Alpha/beta hydrolase fold-3" evidence="7">
    <location>
        <begin position="313"/>
        <end position="376"/>
    </location>
</feature>
<proteinExistence type="inferred from homology"/>
<feature type="chain" id="PRO_5043641963" description="Alpha/beta hydrolase fold-3 domain-containing protein" evidence="6">
    <location>
        <begin position="21"/>
        <end position="403"/>
    </location>
</feature>
<dbReference type="Proteomes" id="UP001066276">
    <property type="component" value="Chromosome 11"/>
</dbReference>
<gene>
    <name evidence="8" type="ORF">NDU88_001391</name>
</gene>
<dbReference type="GO" id="GO:0052689">
    <property type="term" value="F:carboxylic ester hydrolase activity"/>
    <property type="evidence" value="ECO:0007669"/>
    <property type="project" value="InterPro"/>
</dbReference>
<dbReference type="InterPro" id="IPR033140">
    <property type="entry name" value="Lipase_GDXG_put_SER_AS"/>
</dbReference>
<keyword evidence="2" id="KW-0378">Hydrolase</keyword>
<feature type="signal peptide" evidence="6">
    <location>
        <begin position="1"/>
        <end position="20"/>
    </location>
</feature>
<dbReference type="SUPFAM" id="SSF53474">
    <property type="entry name" value="alpha/beta-Hydrolases"/>
    <property type="match status" value="1"/>
</dbReference>
<evidence type="ECO:0000256" key="3">
    <source>
        <dbReference type="ARBA" id="ARBA00023157"/>
    </source>
</evidence>
<dbReference type="EMBL" id="JANPWB010000015">
    <property type="protein sequence ID" value="KAJ1088232.1"/>
    <property type="molecule type" value="Genomic_DNA"/>
</dbReference>
<dbReference type="InterPro" id="IPR017157">
    <property type="entry name" value="Arylacetamide_deacetylase"/>
</dbReference>
<feature type="active site" evidence="4 5">
    <location>
        <position position="189"/>
    </location>
</feature>
<evidence type="ECO:0000259" key="7">
    <source>
        <dbReference type="Pfam" id="PF07859"/>
    </source>
</evidence>
<dbReference type="PANTHER" id="PTHR48081:SF28">
    <property type="entry name" value="ALPHA_BETA HYDROLASE FOLD-3 DOMAIN-CONTAINING PROTEIN"/>
    <property type="match status" value="1"/>
</dbReference>
<dbReference type="Pfam" id="PF07859">
    <property type="entry name" value="Abhydrolase_3"/>
    <property type="match status" value="2"/>
</dbReference>
<dbReference type="PANTHER" id="PTHR48081">
    <property type="entry name" value="AB HYDROLASE SUPERFAMILY PROTEIN C4A8.06C"/>
    <property type="match status" value="1"/>
</dbReference>
<dbReference type="Gene3D" id="3.40.50.1820">
    <property type="entry name" value="alpha/beta hydrolase"/>
    <property type="match status" value="1"/>
</dbReference>
<evidence type="ECO:0000313" key="9">
    <source>
        <dbReference type="Proteomes" id="UP001066276"/>
    </source>
</evidence>
<dbReference type="InterPro" id="IPR013094">
    <property type="entry name" value="AB_hydrolase_3"/>
</dbReference>
<keyword evidence="9" id="KW-1185">Reference proteome</keyword>
<evidence type="ECO:0000256" key="5">
    <source>
        <dbReference type="PROSITE-ProRule" id="PRU10038"/>
    </source>
</evidence>
<organism evidence="8 9">
    <name type="scientific">Pleurodeles waltl</name>
    <name type="common">Iberian ribbed newt</name>
    <dbReference type="NCBI Taxonomy" id="8319"/>
    <lineage>
        <taxon>Eukaryota</taxon>
        <taxon>Metazoa</taxon>
        <taxon>Chordata</taxon>
        <taxon>Craniata</taxon>
        <taxon>Vertebrata</taxon>
        <taxon>Euteleostomi</taxon>
        <taxon>Amphibia</taxon>
        <taxon>Batrachia</taxon>
        <taxon>Caudata</taxon>
        <taxon>Salamandroidea</taxon>
        <taxon>Salamandridae</taxon>
        <taxon>Pleurodelinae</taxon>
        <taxon>Pleurodeles</taxon>
    </lineage>
</organism>
<dbReference type="PROSITE" id="PS01174">
    <property type="entry name" value="LIPASE_GDXG_SER"/>
    <property type="match status" value="1"/>
</dbReference>